<dbReference type="FunFam" id="3.40.190.10:FF:000005">
    <property type="entry name" value="Porphobilinogen deaminase"/>
    <property type="match status" value="1"/>
</dbReference>
<dbReference type="SUPFAM" id="SSF53850">
    <property type="entry name" value="Periplasmic binding protein-like II"/>
    <property type="match status" value="1"/>
</dbReference>
<evidence type="ECO:0000256" key="4">
    <source>
        <dbReference type="ARBA" id="ARBA00005638"/>
    </source>
</evidence>
<evidence type="ECO:0000256" key="7">
    <source>
        <dbReference type="ARBA" id="ARBA00022679"/>
    </source>
</evidence>
<dbReference type="PANTHER" id="PTHR11557:SF0">
    <property type="entry name" value="PORPHOBILINOGEN DEAMINASE"/>
    <property type="match status" value="1"/>
</dbReference>
<feature type="region of interest" description="Disordered" evidence="13">
    <location>
        <begin position="1"/>
        <end position="22"/>
    </location>
</feature>
<dbReference type="UniPathway" id="UPA00251">
    <property type="reaction ID" value="UER00319"/>
</dbReference>
<keyword evidence="8" id="KW-0350">Heme biosynthesis</keyword>
<dbReference type="GO" id="GO:0004418">
    <property type="term" value="F:hydroxymethylbilane synthase activity"/>
    <property type="evidence" value="ECO:0007669"/>
    <property type="project" value="UniProtKB-EC"/>
</dbReference>
<keyword evidence="17" id="KW-1185">Reference proteome</keyword>
<evidence type="ECO:0000256" key="13">
    <source>
        <dbReference type="SAM" id="MobiDB-lite"/>
    </source>
</evidence>
<protein>
    <recommendedName>
        <fullName evidence="6">Porphobilinogen deaminase</fullName>
        <ecNumber evidence="5">2.5.1.61</ecNumber>
    </recommendedName>
    <alternativeName>
        <fullName evidence="11">Hydroxymethylbilane synthase</fullName>
    </alternativeName>
    <alternativeName>
        <fullName evidence="10">Pre-uroporphyrinogen synthase</fullName>
    </alternativeName>
</protein>
<feature type="compositionally biased region" description="Low complexity" evidence="13">
    <location>
        <begin position="1"/>
        <end position="14"/>
    </location>
</feature>
<sequence length="356" mass="37825">MSAPATQPTTTPSADGAPERRPLVRIGTRKSALAMIQADWVAESLRALHPGVDFEVRGMLSAADRDKITALYKLGGKGLWTNELEAALVAGELDIIVHCAKDMPTSLPAGCALACFTAREDPRDVVVVKRALEGRYASLADLPAGAVVGTSSVRRMAQIRRRYPALAFRDVRGNIDTRLQKLDADDGGFHALILAAAGLHRSGRRARIAQYLEADMPGGGMLYAVGQGGLGIEARAGDADVVALLRPLEDERAMLAIEAERSVMRTLEGGCSVPIGVETAWLEGSRLRLAGCVVSVEGTEAADAEAVEVVATREQAVEFGKRVAQMLVDNGAQAILDVINADREGTRDKAEPWVPA</sequence>
<evidence type="ECO:0000259" key="14">
    <source>
        <dbReference type="Pfam" id="PF01379"/>
    </source>
</evidence>
<evidence type="ECO:0000313" key="16">
    <source>
        <dbReference type="EMBL" id="GAW27298.1"/>
    </source>
</evidence>
<dbReference type="CDD" id="cd13645">
    <property type="entry name" value="PBP2_HuPBGD_like"/>
    <property type="match status" value="1"/>
</dbReference>
<dbReference type="GO" id="GO:0006782">
    <property type="term" value="P:protoporphyrinogen IX biosynthetic process"/>
    <property type="evidence" value="ECO:0007669"/>
    <property type="project" value="UniProtKB-UniPathway"/>
</dbReference>
<evidence type="ECO:0000256" key="2">
    <source>
        <dbReference type="ARBA" id="ARBA00002869"/>
    </source>
</evidence>
<evidence type="ECO:0000256" key="12">
    <source>
        <dbReference type="ARBA" id="ARBA00048169"/>
    </source>
</evidence>
<dbReference type="STRING" id="77044.A0A1S8AB23"/>
<dbReference type="Proteomes" id="UP000054516">
    <property type="component" value="Unassembled WGS sequence"/>
</dbReference>
<dbReference type="PANTHER" id="PTHR11557">
    <property type="entry name" value="PORPHOBILINOGEN DEAMINASE"/>
    <property type="match status" value="1"/>
</dbReference>
<dbReference type="InterPro" id="IPR022419">
    <property type="entry name" value="Porphobilin_deaminase_cofac_BS"/>
</dbReference>
<dbReference type="OrthoDB" id="564646at2759"/>
<dbReference type="InterPro" id="IPR022417">
    <property type="entry name" value="Porphobilin_deaminase_N"/>
</dbReference>
<dbReference type="InterPro" id="IPR036803">
    <property type="entry name" value="Porphobilinogen_deaminase_C_sf"/>
</dbReference>
<proteinExistence type="inferred from homology"/>
<dbReference type="OMA" id="LWQANHI"/>
<dbReference type="HAMAP" id="MF_00260">
    <property type="entry name" value="Porphobil_deam"/>
    <property type="match status" value="1"/>
</dbReference>
<evidence type="ECO:0000256" key="11">
    <source>
        <dbReference type="ARBA" id="ARBA00033064"/>
    </source>
</evidence>
<name>A0A1S8AB23_ROSNE</name>
<dbReference type="PIRSF" id="PIRSF001438">
    <property type="entry name" value="4pyrrol_synth_OHMeBilane_synth"/>
    <property type="match status" value="1"/>
</dbReference>
<dbReference type="PROSITE" id="PS00533">
    <property type="entry name" value="PORPHOBILINOGEN_DEAM"/>
    <property type="match status" value="1"/>
</dbReference>
<dbReference type="FunFam" id="3.40.190.10:FF:000086">
    <property type="entry name" value="Probable porphobilinogen deaminase"/>
    <property type="match status" value="1"/>
</dbReference>
<keyword evidence="7 16" id="KW-0808">Transferase</keyword>
<evidence type="ECO:0000259" key="15">
    <source>
        <dbReference type="Pfam" id="PF03900"/>
    </source>
</evidence>
<comment type="pathway">
    <text evidence="3">Porphyrin-containing compound metabolism; protoporphyrin-IX biosynthesis; coproporphyrinogen-III from 5-aminolevulinate: step 2/4.</text>
</comment>
<evidence type="ECO:0000256" key="9">
    <source>
        <dbReference type="ARBA" id="ARBA00023244"/>
    </source>
</evidence>
<accession>A0A1S8AB23</accession>
<dbReference type="Pfam" id="PF03900">
    <property type="entry name" value="Porphobil_deamC"/>
    <property type="match status" value="1"/>
</dbReference>
<keyword evidence="9" id="KW-0627">Porphyrin biosynthesis</keyword>
<comment type="similarity">
    <text evidence="4">Belongs to the HMBS family.</text>
</comment>
<dbReference type="AlphaFoldDB" id="A0A1S8AB23"/>
<dbReference type="InterPro" id="IPR000860">
    <property type="entry name" value="HemC"/>
</dbReference>
<evidence type="ECO:0000256" key="3">
    <source>
        <dbReference type="ARBA" id="ARBA00004735"/>
    </source>
</evidence>
<evidence type="ECO:0000256" key="1">
    <source>
        <dbReference type="ARBA" id="ARBA00001916"/>
    </source>
</evidence>
<dbReference type="Gene3D" id="3.40.190.10">
    <property type="entry name" value="Periplasmic binding protein-like II"/>
    <property type="match status" value="2"/>
</dbReference>
<organism evidence="16">
    <name type="scientific">Rosellinia necatrix</name>
    <name type="common">White root-rot fungus</name>
    <dbReference type="NCBI Taxonomy" id="77044"/>
    <lineage>
        <taxon>Eukaryota</taxon>
        <taxon>Fungi</taxon>
        <taxon>Dikarya</taxon>
        <taxon>Ascomycota</taxon>
        <taxon>Pezizomycotina</taxon>
        <taxon>Sordariomycetes</taxon>
        <taxon>Xylariomycetidae</taxon>
        <taxon>Xylariales</taxon>
        <taxon>Xylariaceae</taxon>
        <taxon>Rosellinia</taxon>
    </lineage>
</organism>
<dbReference type="EC" id="2.5.1.61" evidence="5"/>
<evidence type="ECO:0000256" key="10">
    <source>
        <dbReference type="ARBA" id="ARBA00030685"/>
    </source>
</evidence>
<dbReference type="SUPFAM" id="SSF54782">
    <property type="entry name" value="Porphobilinogen deaminase (hydroxymethylbilane synthase), C-terminal domain"/>
    <property type="match status" value="1"/>
</dbReference>
<dbReference type="EMBL" id="DF977548">
    <property type="protein sequence ID" value="GAW27298.1"/>
    <property type="molecule type" value="Genomic_DNA"/>
</dbReference>
<evidence type="ECO:0000256" key="8">
    <source>
        <dbReference type="ARBA" id="ARBA00023133"/>
    </source>
</evidence>
<reference evidence="16" key="1">
    <citation type="submission" date="2016-03" db="EMBL/GenBank/DDBJ databases">
        <title>Draft genome sequence of Rosellinia necatrix.</title>
        <authorList>
            <person name="Kanematsu S."/>
        </authorList>
    </citation>
    <scope>NUCLEOTIDE SEQUENCE [LARGE SCALE GENOMIC DNA]</scope>
    <source>
        <strain evidence="16">W97</strain>
    </source>
</reference>
<dbReference type="NCBIfam" id="TIGR00212">
    <property type="entry name" value="hemC"/>
    <property type="match status" value="1"/>
</dbReference>
<feature type="domain" description="Porphobilinogen deaminase N-terminal" evidence="14">
    <location>
        <begin position="24"/>
        <end position="241"/>
    </location>
</feature>
<feature type="domain" description="Porphobilinogen deaminase C-terminal" evidence="15">
    <location>
        <begin position="255"/>
        <end position="328"/>
    </location>
</feature>
<dbReference type="GO" id="GO:0005737">
    <property type="term" value="C:cytoplasm"/>
    <property type="evidence" value="ECO:0007669"/>
    <property type="project" value="TreeGrafter"/>
</dbReference>
<evidence type="ECO:0000313" key="17">
    <source>
        <dbReference type="Proteomes" id="UP000054516"/>
    </source>
</evidence>
<evidence type="ECO:0000256" key="5">
    <source>
        <dbReference type="ARBA" id="ARBA00012655"/>
    </source>
</evidence>
<comment type="function">
    <text evidence="2">Tetrapolymerization of the monopyrrole PBG into the hydroxymethylbilane pre-uroporphyrinogen in several discrete steps.</text>
</comment>
<dbReference type="InterPro" id="IPR022418">
    <property type="entry name" value="Porphobilinogen_deaminase_C"/>
</dbReference>
<dbReference type="Gene3D" id="3.30.160.40">
    <property type="entry name" value="Porphobilinogen deaminase, C-terminal domain"/>
    <property type="match status" value="1"/>
</dbReference>
<gene>
    <name evidence="16" type="ORF">SAMD00023353_10300060</name>
</gene>
<evidence type="ECO:0000256" key="6">
    <source>
        <dbReference type="ARBA" id="ARBA00016519"/>
    </source>
</evidence>
<comment type="catalytic activity">
    <reaction evidence="12">
        <text>4 porphobilinogen + H2O = hydroxymethylbilane + 4 NH4(+)</text>
        <dbReference type="Rhea" id="RHEA:13185"/>
        <dbReference type="ChEBI" id="CHEBI:15377"/>
        <dbReference type="ChEBI" id="CHEBI:28938"/>
        <dbReference type="ChEBI" id="CHEBI:57845"/>
        <dbReference type="ChEBI" id="CHEBI:58126"/>
        <dbReference type="EC" id="2.5.1.61"/>
    </reaction>
</comment>
<dbReference type="PRINTS" id="PR00151">
    <property type="entry name" value="PORPHBDMNASE"/>
</dbReference>
<comment type="cofactor">
    <cofactor evidence="1">
        <name>dipyrromethane</name>
        <dbReference type="ChEBI" id="CHEBI:60342"/>
    </cofactor>
</comment>
<dbReference type="Pfam" id="PF01379">
    <property type="entry name" value="Porphobil_deam"/>
    <property type="match status" value="1"/>
</dbReference>